<protein>
    <recommendedName>
        <fullName evidence="8">Dimethylaniline monooxygenase</fullName>
    </recommendedName>
</protein>
<sequence>MDWRGRPSPTPGTPFAFTALDLADDKGAIAAAALSAEGCYDRIRVFERKRSPGGTWIYDPDPGPEPRLYPGALPPTTDPPLVIPKHLPTTAAPNTQERYDRTPIYDELTTNVPDIAMSFSDRRFSYGPFPPHWVPQQYIANYFSEHRTDKLLVLNTTVEDLSKVSSTRDKDGWRLVLRRYDAVKNVDVWWEEEFDAVIIANGHYSVPFNFQKIPQVEGLEDYLLRYPGRVVHSKVYRNAQRWENKKVLVIGNSASGHDVTTGLVGHATPPVYQSRRSVSRWDGDEPPAGIAWKPIISEYLPNGDIVFEGGSVLSDVDTIIYSTGYRISFPFWNAKANGGEIWDYDKNKLIGSYQHTFFSKYPTLGIIGVPRVLTFRSFEYQAIALARVYSGRGARGLPSSKEQKQWGDDRWDLVSREKRKFHDIMWDNGETMEWLRWLFELAGLPELEGRGRCPPVLNDETRWAIEHLRKYPEHQPQPRLGIEKEEDDDDEWEHISRSENRDSLYFI</sequence>
<feature type="region of interest" description="Disordered" evidence="5">
    <location>
        <begin position="475"/>
        <end position="507"/>
    </location>
</feature>
<dbReference type="Pfam" id="PF00743">
    <property type="entry name" value="FMO-like"/>
    <property type="match status" value="2"/>
</dbReference>
<dbReference type="InterPro" id="IPR020946">
    <property type="entry name" value="Flavin_mOase-like"/>
</dbReference>
<name>A0A438NJA5_EXOME</name>
<dbReference type="AlphaFoldDB" id="A0A438NJA5"/>
<evidence type="ECO:0000313" key="7">
    <source>
        <dbReference type="Proteomes" id="UP000288859"/>
    </source>
</evidence>
<dbReference type="GO" id="GO:0004499">
    <property type="term" value="F:N,N-dimethylaniline monooxygenase activity"/>
    <property type="evidence" value="ECO:0007669"/>
    <property type="project" value="InterPro"/>
</dbReference>
<evidence type="ECO:0000256" key="3">
    <source>
        <dbReference type="ARBA" id="ARBA00022827"/>
    </source>
</evidence>
<dbReference type="OrthoDB" id="66881at2759"/>
<dbReference type="Proteomes" id="UP000288859">
    <property type="component" value="Unassembled WGS sequence"/>
</dbReference>
<organism evidence="6 7">
    <name type="scientific">Exophiala mesophila</name>
    <name type="common">Black yeast-like fungus</name>
    <dbReference type="NCBI Taxonomy" id="212818"/>
    <lineage>
        <taxon>Eukaryota</taxon>
        <taxon>Fungi</taxon>
        <taxon>Dikarya</taxon>
        <taxon>Ascomycota</taxon>
        <taxon>Pezizomycotina</taxon>
        <taxon>Eurotiomycetes</taxon>
        <taxon>Chaetothyriomycetidae</taxon>
        <taxon>Chaetothyriales</taxon>
        <taxon>Herpotrichiellaceae</taxon>
        <taxon>Exophiala</taxon>
    </lineage>
</organism>
<evidence type="ECO:0000256" key="1">
    <source>
        <dbReference type="ARBA" id="ARBA00009183"/>
    </source>
</evidence>
<reference evidence="6 7" key="1">
    <citation type="submission" date="2017-03" db="EMBL/GenBank/DDBJ databases">
        <title>Genomes of endolithic fungi from Antarctica.</title>
        <authorList>
            <person name="Coleine C."/>
            <person name="Masonjones S."/>
            <person name="Stajich J.E."/>
        </authorList>
    </citation>
    <scope>NUCLEOTIDE SEQUENCE [LARGE SCALE GENOMIC DNA]</scope>
    <source>
        <strain evidence="6 7">CCFEE 6314</strain>
    </source>
</reference>
<evidence type="ECO:0000256" key="2">
    <source>
        <dbReference type="ARBA" id="ARBA00022630"/>
    </source>
</evidence>
<feature type="compositionally biased region" description="Basic and acidic residues" evidence="5">
    <location>
        <begin position="493"/>
        <end position="507"/>
    </location>
</feature>
<keyword evidence="2" id="KW-0285">Flavoprotein</keyword>
<dbReference type="GO" id="GO:0050661">
    <property type="term" value="F:NADP binding"/>
    <property type="evidence" value="ECO:0007669"/>
    <property type="project" value="InterPro"/>
</dbReference>
<dbReference type="EMBL" id="NAJM01000001">
    <property type="protein sequence ID" value="RVX75811.1"/>
    <property type="molecule type" value="Genomic_DNA"/>
</dbReference>
<gene>
    <name evidence="6" type="ORF">B0A52_00167</name>
</gene>
<proteinExistence type="inferred from homology"/>
<dbReference type="PANTHER" id="PTHR23023">
    <property type="entry name" value="DIMETHYLANILINE MONOOXYGENASE"/>
    <property type="match status" value="1"/>
</dbReference>
<evidence type="ECO:0000256" key="5">
    <source>
        <dbReference type="SAM" id="MobiDB-lite"/>
    </source>
</evidence>
<dbReference type="SUPFAM" id="SSF51905">
    <property type="entry name" value="FAD/NAD(P)-binding domain"/>
    <property type="match status" value="1"/>
</dbReference>
<dbReference type="InterPro" id="IPR050346">
    <property type="entry name" value="FMO-like"/>
</dbReference>
<dbReference type="GO" id="GO:0050660">
    <property type="term" value="F:flavin adenine dinucleotide binding"/>
    <property type="evidence" value="ECO:0007669"/>
    <property type="project" value="InterPro"/>
</dbReference>
<dbReference type="InterPro" id="IPR036188">
    <property type="entry name" value="FAD/NAD-bd_sf"/>
</dbReference>
<comment type="caution">
    <text evidence="6">The sequence shown here is derived from an EMBL/GenBank/DDBJ whole genome shotgun (WGS) entry which is preliminary data.</text>
</comment>
<keyword evidence="4" id="KW-0560">Oxidoreductase</keyword>
<dbReference type="Gene3D" id="3.50.50.60">
    <property type="entry name" value="FAD/NAD(P)-binding domain"/>
    <property type="match status" value="2"/>
</dbReference>
<evidence type="ECO:0000256" key="4">
    <source>
        <dbReference type="ARBA" id="ARBA00023002"/>
    </source>
</evidence>
<dbReference type="VEuPathDB" id="FungiDB:PV10_04085"/>
<keyword evidence="3" id="KW-0274">FAD</keyword>
<evidence type="ECO:0008006" key="8">
    <source>
        <dbReference type="Google" id="ProtNLM"/>
    </source>
</evidence>
<accession>A0A438NJA5</accession>
<evidence type="ECO:0000313" key="6">
    <source>
        <dbReference type="EMBL" id="RVX75811.1"/>
    </source>
</evidence>
<comment type="similarity">
    <text evidence="1">Belongs to the FMO family.</text>
</comment>